<feature type="compositionally biased region" description="Acidic residues" evidence="5">
    <location>
        <begin position="24"/>
        <end position="46"/>
    </location>
</feature>
<dbReference type="CDD" id="cd13542">
    <property type="entry name" value="PBP2_FutA1_ilke"/>
    <property type="match status" value="1"/>
</dbReference>
<dbReference type="InterPro" id="IPR026045">
    <property type="entry name" value="Ferric-bd"/>
</dbReference>
<evidence type="ECO:0000313" key="7">
    <source>
        <dbReference type="EMBL" id="TFE04196.1"/>
    </source>
</evidence>
<keyword evidence="4" id="KW-0408">Iron</keyword>
<organism evidence="7 8">
    <name type="scientific">Jeotgalibacillus salarius</name>
    <dbReference type="NCBI Taxonomy" id="546023"/>
    <lineage>
        <taxon>Bacteria</taxon>
        <taxon>Bacillati</taxon>
        <taxon>Bacillota</taxon>
        <taxon>Bacilli</taxon>
        <taxon>Bacillales</taxon>
        <taxon>Caryophanaceae</taxon>
        <taxon>Jeotgalibacillus</taxon>
    </lineage>
</organism>
<evidence type="ECO:0000256" key="6">
    <source>
        <dbReference type="SAM" id="SignalP"/>
    </source>
</evidence>
<keyword evidence="8" id="KW-1185">Reference proteome</keyword>
<feature type="binding site" evidence="4">
    <location>
        <position position="244"/>
    </location>
    <ligand>
        <name>Fe cation</name>
        <dbReference type="ChEBI" id="CHEBI:24875"/>
    </ligand>
</feature>
<evidence type="ECO:0000256" key="1">
    <source>
        <dbReference type="ARBA" id="ARBA00008520"/>
    </source>
</evidence>
<evidence type="ECO:0000256" key="2">
    <source>
        <dbReference type="ARBA" id="ARBA00022496"/>
    </source>
</evidence>
<feature type="binding site" evidence="4">
    <location>
        <position position="56"/>
    </location>
    <ligand>
        <name>Fe cation</name>
        <dbReference type="ChEBI" id="CHEBI:24875"/>
    </ligand>
</feature>
<protein>
    <submittedName>
        <fullName evidence="7">Fe(3+) ABC transporter substrate-binding protein</fullName>
    </submittedName>
</protein>
<dbReference type="PIRSF" id="PIRSF002825">
    <property type="entry name" value="CfbpA"/>
    <property type="match status" value="1"/>
</dbReference>
<proteinExistence type="inferred from homology"/>
<accession>A0A4Y8LMM4</accession>
<dbReference type="RefSeq" id="WP_134379256.1">
    <property type="nucleotide sequence ID" value="NZ_SORX01000001.1"/>
</dbReference>
<name>A0A4Y8LMM4_9BACL</name>
<feature type="signal peptide" evidence="6">
    <location>
        <begin position="1"/>
        <end position="21"/>
    </location>
</feature>
<dbReference type="GO" id="GO:0030288">
    <property type="term" value="C:outer membrane-bounded periplasmic space"/>
    <property type="evidence" value="ECO:0007669"/>
    <property type="project" value="TreeGrafter"/>
</dbReference>
<dbReference type="Gene3D" id="3.40.190.10">
    <property type="entry name" value="Periplasmic binding protein-like II"/>
    <property type="match status" value="2"/>
</dbReference>
<evidence type="ECO:0000256" key="3">
    <source>
        <dbReference type="ARBA" id="ARBA00022729"/>
    </source>
</evidence>
<dbReference type="GO" id="GO:0046872">
    <property type="term" value="F:metal ion binding"/>
    <property type="evidence" value="ECO:0007669"/>
    <property type="project" value="UniProtKB-KW"/>
</dbReference>
<comment type="caution">
    <text evidence="7">The sequence shown here is derived from an EMBL/GenBank/DDBJ whole genome shotgun (WGS) entry which is preliminary data.</text>
</comment>
<dbReference type="PROSITE" id="PS51257">
    <property type="entry name" value="PROKAR_LIPOPROTEIN"/>
    <property type="match status" value="1"/>
</dbReference>
<comment type="similarity">
    <text evidence="1">Belongs to the bacterial solute-binding protein 1 family.</text>
</comment>
<dbReference type="GO" id="GO:0006826">
    <property type="term" value="P:iron ion transport"/>
    <property type="evidence" value="ECO:0007669"/>
    <property type="project" value="UniProtKB-KW"/>
</dbReference>
<reference evidence="7 8" key="1">
    <citation type="submission" date="2019-03" db="EMBL/GenBank/DDBJ databases">
        <authorList>
            <person name="Yang Y."/>
        </authorList>
    </citation>
    <scope>NUCLEOTIDE SEQUENCE [LARGE SCALE GENOMIC DNA]</scope>
    <source>
        <strain evidence="7 8">ASL-1</strain>
    </source>
</reference>
<dbReference type="SUPFAM" id="SSF53850">
    <property type="entry name" value="Periplasmic binding protein-like II"/>
    <property type="match status" value="1"/>
</dbReference>
<dbReference type="Proteomes" id="UP000297776">
    <property type="component" value="Unassembled WGS sequence"/>
</dbReference>
<feature type="chain" id="PRO_5039584565" evidence="6">
    <location>
        <begin position="22"/>
        <end position="362"/>
    </location>
</feature>
<feature type="region of interest" description="Disordered" evidence="5">
    <location>
        <begin position="24"/>
        <end position="47"/>
    </location>
</feature>
<dbReference type="PANTHER" id="PTHR30006:SF15">
    <property type="entry name" value="IRON-UTILIZATION PERIPLASMIC PROTEIN"/>
    <property type="match status" value="1"/>
</dbReference>
<dbReference type="EMBL" id="SORX01000001">
    <property type="protein sequence ID" value="TFE04196.1"/>
    <property type="molecule type" value="Genomic_DNA"/>
</dbReference>
<evidence type="ECO:0000256" key="5">
    <source>
        <dbReference type="SAM" id="MobiDB-lite"/>
    </source>
</evidence>
<gene>
    <name evidence="7" type="ORF">E2626_02385</name>
</gene>
<keyword evidence="4" id="KW-0479">Metal-binding</keyword>
<dbReference type="PANTHER" id="PTHR30006">
    <property type="entry name" value="THIAMINE-BINDING PERIPLASMIC PROTEIN-RELATED"/>
    <property type="match status" value="1"/>
</dbReference>
<keyword evidence="2" id="KW-0813">Transport</keyword>
<keyword evidence="2" id="KW-0406">Ion transport</keyword>
<evidence type="ECO:0000256" key="4">
    <source>
        <dbReference type="PIRSR" id="PIRSR002825-1"/>
    </source>
</evidence>
<keyword evidence="2" id="KW-0410">Iron transport</keyword>
<evidence type="ECO:0000313" key="8">
    <source>
        <dbReference type="Proteomes" id="UP000297776"/>
    </source>
</evidence>
<dbReference type="AlphaFoldDB" id="A0A4Y8LMM4"/>
<dbReference type="InterPro" id="IPR006059">
    <property type="entry name" value="SBP"/>
</dbReference>
<keyword evidence="3 6" id="KW-0732">Signal</keyword>
<feature type="binding site" evidence="4">
    <location>
        <position position="243"/>
    </location>
    <ligand>
        <name>Fe cation</name>
        <dbReference type="ChEBI" id="CHEBI:24875"/>
    </ligand>
</feature>
<sequence>MRKAWYLFGLALILAILTACGNSGEEETTTEDNGSSDDSEATEESAGEVNLYTGRHYETDQALYDQFTEETGIEVNVIQGKDDELIARLEREGVASEADVFMTADAGRLHRAKDLELLQSIESDTLNENIPENLRDTDNQWYGLTKRARVIVYDPAKVDAEEIQTYESLTEENMAGRVLIRSSENIYNQSLVASMISLEGEEAAKEWSEGIVNNMARDPEGGDRDQAKGIAAGEGDVAVMNTYYLGQMLNSEDEEEVKVAEGLEIVFPNQDTTGTHVNISGAGVTASSKNTENAQAFIEFLSSEDAQKEFSEANYEYPANESVEASELLQSWGEFEAQDINLTELGENNARALQIMNEVGWK</sequence>
<dbReference type="OrthoDB" id="9769319at2"/>
<dbReference type="Pfam" id="PF13416">
    <property type="entry name" value="SBP_bac_8"/>
    <property type="match status" value="1"/>
</dbReference>